<dbReference type="Pfam" id="PF04577">
    <property type="entry name" value="Glyco_transf_61"/>
    <property type="match status" value="1"/>
</dbReference>
<reference evidence="6" key="1">
    <citation type="submission" date="2012-02" db="EMBL/GenBank/DDBJ databases">
        <title>Complete sequence of chromosome of Natrinema pellirubrum DSM 15624.</title>
        <authorList>
            <person name="Lucas S."/>
            <person name="Han J."/>
            <person name="Lapidus A."/>
            <person name="Cheng J.-F."/>
            <person name="Goodwin L."/>
            <person name="Pitluck S."/>
            <person name="Peters L."/>
            <person name="Teshima H."/>
            <person name="Detter J.C."/>
            <person name="Han C."/>
            <person name="Tapia R."/>
            <person name="Land M."/>
            <person name="Hauser L."/>
            <person name="Kyrpides N."/>
            <person name="Ivanova N."/>
            <person name="Pagani I."/>
            <person name="Sproer C."/>
            <person name="Anderson I."/>
            <person name="Woyke T."/>
        </authorList>
    </citation>
    <scope>NUCLEOTIDE SEQUENCE [LARGE SCALE GENOMIC DNA]</scope>
    <source>
        <strain evidence="6">DSM 15624 / JCM 10476 / NCIMB 786</strain>
    </source>
</reference>
<dbReference type="InterPro" id="IPR007657">
    <property type="entry name" value="Glycosyltransferase_61"/>
</dbReference>
<organism evidence="5 6">
    <name type="scientific">Natrinema pellirubrum (strain DSM 15624 / CIP 106293 / JCM 10476 / NCIMB 786 / 157)</name>
    <dbReference type="NCBI Taxonomy" id="797303"/>
    <lineage>
        <taxon>Archaea</taxon>
        <taxon>Methanobacteriati</taxon>
        <taxon>Methanobacteriota</taxon>
        <taxon>Stenosarchaea group</taxon>
        <taxon>Halobacteria</taxon>
        <taxon>Halobacteriales</taxon>
        <taxon>Natrialbaceae</taxon>
        <taxon>Natrinema</taxon>
    </lineage>
</organism>
<evidence type="ECO:0000256" key="2">
    <source>
        <dbReference type="ARBA" id="ARBA00022679"/>
    </source>
</evidence>
<protein>
    <recommendedName>
        <fullName evidence="4">Glycosyltransferase 61 catalytic domain-containing protein</fullName>
    </recommendedName>
</protein>
<dbReference type="InterPro" id="IPR049625">
    <property type="entry name" value="Glyco_transf_61_cat"/>
</dbReference>
<evidence type="ECO:0000259" key="4">
    <source>
        <dbReference type="Pfam" id="PF04577"/>
    </source>
</evidence>
<feature type="domain" description="Glycosyltransferase 61 catalytic" evidence="4">
    <location>
        <begin position="174"/>
        <end position="354"/>
    </location>
</feature>
<dbReference type="EMBL" id="CP003372">
    <property type="protein sequence ID" value="AGB30911.1"/>
    <property type="molecule type" value="Genomic_DNA"/>
</dbReference>
<dbReference type="eggNOG" id="arCOG11384">
    <property type="taxonomic scope" value="Archaea"/>
</dbReference>
<keyword evidence="1" id="KW-0328">Glycosyltransferase</keyword>
<dbReference type="HOGENOM" id="CLU_053468_1_0_2"/>
<dbReference type="AlphaFoldDB" id="L0JKM6"/>
<dbReference type="PANTHER" id="PTHR20961">
    <property type="entry name" value="GLYCOSYLTRANSFERASE"/>
    <property type="match status" value="1"/>
</dbReference>
<keyword evidence="3" id="KW-0325">Glycoprotein</keyword>
<dbReference type="KEGG" id="npe:Natpe_0999"/>
<evidence type="ECO:0000313" key="5">
    <source>
        <dbReference type="EMBL" id="AGB30911.1"/>
    </source>
</evidence>
<dbReference type="Proteomes" id="UP000010843">
    <property type="component" value="Chromosome"/>
</dbReference>
<sequence>MLEHWPRIKRSIHQAGFSSTLSSATRYILNRKISWVFEDKIEEERVPEEKLSGASSTKFFNQYEGVETYKLDLPILPETPEDYAQAFRKNYPKSVQTKPPAVYEIENTTIISSYGIPVCEYGYLPETGLSSKNILIGLLSAGTNGITPSGRSAFQKKKEFDTLLSLVGPYDKNYYHWFGNYLPRLEGLQHYPGADEVTLMIPADPPEWLRDSLELLGFGDYNIVEWPGKPVHADRYILSRYRSEASSETGNRPPIMSKKNFKWILDRIGENTPNNTREKDRPRIYISREDATARRTLNEQEVMATLSEYDFEKYILSEYSLAEQIRLFSNAEIIIGAHGAGLINMLFASDATVIELLGPKTSSINPGLFYTISQPLNHTYACMDVETVHRDIHVNTEKLKKLLNKV</sequence>
<dbReference type="STRING" id="797303.Natpe_0999"/>
<proteinExistence type="predicted"/>
<evidence type="ECO:0000256" key="3">
    <source>
        <dbReference type="ARBA" id="ARBA00023180"/>
    </source>
</evidence>
<dbReference type="GO" id="GO:0016757">
    <property type="term" value="F:glycosyltransferase activity"/>
    <property type="evidence" value="ECO:0007669"/>
    <property type="project" value="UniProtKB-KW"/>
</dbReference>
<accession>L0JKM6</accession>
<gene>
    <name evidence="5" type="ordered locus">Natpe_0999</name>
</gene>
<keyword evidence="2" id="KW-0808">Transferase</keyword>
<evidence type="ECO:0000256" key="1">
    <source>
        <dbReference type="ARBA" id="ARBA00022676"/>
    </source>
</evidence>
<name>L0JKM6_NATP1</name>
<evidence type="ECO:0000313" key="6">
    <source>
        <dbReference type="Proteomes" id="UP000010843"/>
    </source>
</evidence>